<dbReference type="InterPro" id="IPR036837">
    <property type="entry name" value="Cation_efflux_CTD_sf"/>
</dbReference>
<organism evidence="2">
    <name type="scientific">marine sediment metagenome</name>
    <dbReference type="NCBI Taxonomy" id="412755"/>
    <lineage>
        <taxon>unclassified sequences</taxon>
        <taxon>metagenomes</taxon>
        <taxon>ecological metagenomes</taxon>
    </lineage>
</organism>
<dbReference type="Pfam" id="PF16916">
    <property type="entry name" value="ZT_dimer"/>
    <property type="match status" value="2"/>
</dbReference>
<reference evidence="2" key="1">
    <citation type="journal article" date="2014" name="Front. Microbiol.">
        <title>High frequency of phylogenetically diverse reductive dehalogenase-homologous genes in deep subseafloor sedimentary metagenomes.</title>
        <authorList>
            <person name="Kawai M."/>
            <person name="Futagami T."/>
            <person name="Toyoda A."/>
            <person name="Takaki Y."/>
            <person name="Nishi S."/>
            <person name="Hori S."/>
            <person name="Arai W."/>
            <person name="Tsubouchi T."/>
            <person name="Morono Y."/>
            <person name="Uchiyama I."/>
            <person name="Ito T."/>
            <person name="Fujiyama A."/>
            <person name="Inagaki F."/>
            <person name="Takami H."/>
        </authorList>
    </citation>
    <scope>NUCLEOTIDE SEQUENCE</scope>
    <source>
        <strain evidence="2">Expedition CK06-06</strain>
    </source>
</reference>
<dbReference type="AlphaFoldDB" id="X1C9L2"/>
<sequence length="164" mass="18764">MNVFRIENKYFLSLAIVVDDSLSLEKAHELSSLFESQLKEQIPFIARIITHLESKTMLKKSLTDHLVCTPIEPKKKKEIQDSLSSLLKSIPEVKGYHGLELWAALDFCILELHIFFKGALNISRVHILTTEVEQQIKKIIKIDNLTEVILHSEPLEGRTDGVIF</sequence>
<dbReference type="SUPFAM" id="SSF160240">
    <property type="entry name" value="Cation efflux protein cytoplasmic domain-like"/>
    <property type="match status" value="2"/>
</dbReference>
<dbReference type="EMBL" id="BART01020592">
    <property type="protein sequence ID" value="GAH04816.1"/>
    <property type="molecule type" value="Genomic_DNA"/>
</dbReference>
<feature type="domain" description="Cation efflux protein cytoplasmic" evidence="1">
    <location>
        <begin position="6"/>
        <end position="54"/>
    </location>
</feature>
<evidence type="ECO:0000259" key="1">
    <source>
        <dbReference type="Pfam" id="PF16916"/>
    </source>
</evidence>
<comment type="caution">
    <text evidence="2">The sequence shown here is derived from an EMBL/GenBank/DDBJ whole genome shotgun (WGS) entry which is preliminary data.</text>
</comment>
<protein>
    <recommendedName>
        <fullName evidence="1">Cation efflux protein cytoplasmic domain-containing protein</fullName>
    </recommendedName>
</protein>
<dbReference type="InterPro" id="IPR027470">
    <property type="entry name" value="Cation_efflux_CTD"/>
</dbReference>
<feature type="domain" description="Cation efflux protein cytoplasmic" evidence="1">
    <location>
        <begin position="77"/>
        <end position="154"/>
    </location>
</feature>
<evidence type="ECO:0000313" key="2">
    <source>
        <dbReference type="EMBL" id="GAH04816.1"/>
    </source>
</evidence>
<gene>
    <name evidence="2" type="ORF">S01H4_38208</name>
</gene>
<dbReference type="Gene3D" id="3.30.70.1350">
    <property type="entry name" value="Cation efflux protein, cytoplasmic domain"/>
    <property type="match status" value="2"/>
</dbReference>
<name>X1C9L2_9ZZZZ</name>
<accession>X1C9L2</accession>
<proteinExistence type="predicted"/>